<dbReference type="EMBL" id="KZ293710">
    <property type="protein sequence ID" value="PBK83033.1"/>
    <property type="molecule type" value="Genomic_DNA"/>
</dbReference>
<accession>A0A2H3D3X9</accession>
<dbReference type="AlphaFoldDB" id="A0A2H3D3X9"/>
<protein>
    <submittedName>
        <fullName evidence="1">Uncharacterized protein</fullName>
    </submittedName>
</protein>
<dbReference type="InParanoid" id="A0A2H3D3X9"/>
<evidence type="ECO:0000313" key="1">
    <source>
        <dbReference type="EMBL" id="PBK83033.1"/>
    </source>
</evidence>
<organism evidence="1 2">
    <name type="scientific">Armillaria gallica</name>
    <name type="common">Bulbous honey fungus</name>
    <name type="synonym">Armillaria bulbosa</name>
    <dbReference type="NCBI Taxonomy" id="47427"/>
    <lineage>
        <taxon>Eukaryota</taxon>
        <taxon>Fungi</taxon>
        <taxon>Dikarya</taxon>
        <taxon>Basidiomycota</taxon>
        <taxon>Agaricomycotina</taxon>
        <taxon>Agaricomycetes</taxon>
        <taxon>Agaricomycetidae</taxon>
        <taxon>Agaricales</taxon>
        <taxon>Marasmiineae</taxon>
        <taxon>Physalacriaceae</taxon>
        <taxon>Armillaria</taxon>
    </lineage>
</organism>
<dbReference type="OrthoDB" id="2686689at2759"/>
<reference evidence="2" key="1">
    <citation type="journal article" date="2017" name="Nat. Ecol. Evol.">
        <title>Genome expansion and lineage-specific genetic innovations in the forest pathogenic fungi Armillaria.</title>
        <authorList>
            <person name="Sipos G."/>
            <person name="Prasanna A.N."/>
            <person name="Walter M.C."/>
            <person name="O'Connor E."/>
            <person name="Balint B."/>
            <person name="Krizsan K."/>
            <person name="Kiss B."/>
            <person name="Hess J."/>
            <person name="Varga T."/>
            <person name="Slot J."/>
            <person name="Riley R."/>
            <person name="Boka B."/>
            <person name="Rigling D."/>
            <person name="Barry K."/>
            <person name="Lee J."/>
            <person name="Mihaltcheva S."/>
            <person name="LaButti K."/>
            <person name="Lipzen A."/>
            <person name="Waldron R."/>
            <person name="Moloney N.M."/>
            <person name="Sperisen C."/>
            <person name="Kredics L."/>
            <person name="Vagvoelgyi C."/>
            <person name="Patrignani A."/>
            <person name="Fitzpatrick D."/>
            <person name="Nagy I."/>
            <person name="Doyle S."/>
            <person name="Anderson J.B."/>
            <person name="Grigoriev I.V."/>
            <person name="Gueldener U."/>
            <person name="Muensterkoetter M."/>
            <person name="Nagy L.G."/>
        </authorList>
    </citation>
    <scope>NUCLEOTIDE SEQUENCE [LARGE SCALE GENOMIC DNA]</scope>
    <source>
        <strain evidence="2">Ar21-2</strain>
    </source>
</reference>
<gene>
    <name evidence="1" type="ORF">ARMGADRAFT_1038189</name>
</gene>
<evidence type="ECO:0000313" key="2">
    <source>
        <dbReference type="Proteomes" id="UP000217790"/>
    </source>
</evidence>
<sequence length="188" mass="21341">MARVQAVNKDMWIPVCPTACKPPSSKSHTWPLPWLSGLQFRTSVHVAISKEATTIPASMRNVPPIELSEDPGLETNPLRPATMLRTEHYKTPVAIYELSRERAIRRGYWTGDPRDSVDEARRDPYYGVDGDINDNYPFAPPEVDQAINKEDKANVALNDEEDIKFVKELMGNFDFEAEDSNWGIEVYC</sequence>
<dbReference type="STRING" id="47427.A0A2H3D3X9"/>
<name>A0A2H3D3X9_ARMGA</name>
<proteinExistence type="predicted"/>
<keyword evidence="2" id="KW-1185">Reference proteome</keyword>
<dbReference type="Proteomes" id="UP000217790">
    <property type="component" value="Unassembled WGS sequence"/>
</dbReference>